<dbReference type="OrthoDB" id="1738954at2759"/>
<feature type="binding site" evidence="7">
    <location>
        <position position="195"/>
    </location>
    <ligand>
        <name>ATP</name>
        <dbReference type="ChEBI" id="CHEBI:30616"/>
    </ligand>
</feature>
<evidence type="ECO:0000313" key="11">
    <source>
        <dbReference type="Proteomes" id="UP000326396"/>
    </source>
</evidence>
<evidence type="ECO:0000256" key="6">
    <source>
        <dbReference type="ARBA" id="ARBA00022840"/>
    </source>
</evidence>
<dbReference type="Gene3D" id="3.30.200.20">
    <property type="entry name" value="Phosphorylase Kinase, domain 1"/>
    <property type="match status" value="1"/>
</dbReference>
<keyword evidence="3" id="KW-0808">Transferase</keyword>
<dbReference type="GO" id="GO:0005524">
    <property type="term" value="F:ATP binding"/>
    <property type="evidence" value="ECO:0007669"/>
    <property type="project" value="UniProtKB-UniRule"/>
</dbReference>
<dbReference type="InterPro" id="IPR008271">
    <property type="entry name" value="Ser/Thr_kinase_AS"/>
</dbReference>
<dbReference type="Pfam" id="PF00069">
    <property type="entry name" value="Pkinase"/>
    <property type="match status" value="1"/>
</dbReference>
<feature type="compositionally biased region" description="Polar residues" evidence="8">
    <location>
        <begin position="629"/>
        <end position="640"/>
    </location>
</feature>
<dbReference type="SMART" id="SM00220">
    <property type="entry name" value="S_TKc"/>
    <property type="match status" value="1"/>
</dbReference>
<accession>A0A5N6MZN1</accession>
<keyword evidence="4 7" id="KW-0547">Nucleotide-binding</keyword>
<keyword evidence="5" id="KW-0418">Kinase</keyword>
<sequence>MGGGDQPLEELEEFLSPVIMTVDEGKQMSGLLTKWVGIRKARGCLFSEIMVADALVKLIVAKGLDNAILMEQFGKKRKGSENVASKAHRSHVSLGDYSRRTKKCKEIVVALVQKDNNVKDFINGIATAPPFVNVCLDPRGRGLKRKIGCLDAATKMGRKKKIGQDFESGQTIGQGKFGSVVKCRNRISGEEFACKILPKGEEIVHKEVEIMQHLSGHPGVVALKAVYEDAQFFHLVMELCTGGRLLDQMREDGLFSEQKAANLMKELMLVLKYCHDMGVIHRDVKPDNILLSASGSIKLADFGLAARIANGQSLYGVVGSPAYVAPEVLLGGYSEKVDIWSAGVVLHALLVGLLPFGGNSVNTVFEAVKNVSINFQDKLWDSISQPACDLIAHMLTRNVSDRYTAEDVLLLRVTLTKVVVKESPDSDKSVEPQPNSKKVTSPVATKEEPKLRRSKRVQQPNRKWEDFYTSLVLSLTISTAMADGTRLKQLDESIKALQESNQSLQSSHSEFRVSQHNLGLSQEALRSDVFGLAESLEDQKKTMNKVLVQLSLLTKQSKSRVVGSGEGGSADGISLLVQWDGMPIKGATWEDKQQFCRSFPQFHLEDKVNFKGEGNVVKESPDSDKSVEPQPNSKKVTSPVATKEEPKLRRSKRVQQPNRKWEDFLTDMIDMESERSISSFDENPTPTVPQDITENEDCCMVDVLALAISRFCQDRIWQKFTEGRRSLTEIGRKVSWKVRTLLRALGPSQGVFLAIRLAST</sequence>
<feature type="compositionally biased region" description="Polar residues" evidence="8">
    <location>
        <begin position="432"/>
        <end position="443"/>
    </location>
</feature>
<dbReference type="EMBL" id="SZYD01000014">
    <property type="protein sequence ID" value="KAD4179344.1"/>
    <property type="molecule type" value="Genomic_DNA"/>
</dbReference>
<dbReference type="PANTHER" id="PTHR24349">
    <property type="entry name" value="SERINE/THREONINE-PROTEIN KINASE"/>
    <property type="match status" value="1"/>
</dbReference>
<evidence type="ECO:0000313" key="10">
    <source>
        <dbReference type="EMBL" id="KAD4179344.1"/>
    </source>
</evidence>
<feature type="region of interest" description="Disordered" evidence="8">
    <location>
        <begin position="614"/>
        <end position="656"/>
    </location>
</feature>
<organism evidence="10 11">
    <name type="scientific">Mikania micrantha</name>
    <name type="common">bitter vine</name>
    <dbReference type="NCBI Taxonomy" id="192012"/>
    <lineage>
        <taxon>Eukaryota</taxon>
        <taxon>Viridiplantae</taxon>
        <taxon>Streptophyta</taxon>
        <taxon>Embryophyta</taxon>
        <taxon>Tracheophyta</taxon>
        <taxon>Spermatophyta</taxon>
        <taxon>Magnoliopsida</taxon>
        <taxon>eudicotyledons</taxon>
        <taxon>Gunneridae</taxon>
        <taxon>Pentapetalae</taxon>
        <taxon>asterids</taxon>
        <taxon>campanulids</taxon>
        <taxon>Asterales</taxon>
        <taxon>Asteraceae</taxon>
        <taxon>Asteroideae</taxon>
        <taxon>Heliantheae alliance</taxon>
        <taxon>Eupatorieae</taxon>
        <taxon>Mikania</taxon>
    </lineage>
</organism>
<evidence type="ECO:0000256" key="2">
    <source>
        <dbReference type="ARBA" id="ARBA00022527"/>
    </source>
</evidence>
<dbReference type="AlphaFoldDB" id="A0A5N6MZN1"/>
<dbReference type="InterPro" id="IPR000719">
    <property type="entry name" value="Prot_kinase_dom"/>
</dbReference>
<keyword evidence="2" id="KW-0723">Serine/threonine-protein kinase</keyword>
<name>A0A5N6MZN1_9ASTR</name>
<dbReference type="Gene3D" id="1.10.510.10">
    <property type="entry name" value="Transferase(Phosphotransferase) domain 1"/>
    <property type="match status" value="1"/>
</dbReference>
<dbReference type="CDD" id="cd05117">
    <property type="entry name" value="STKc_CAMK"/>
    <property type="match status" value="1"/>
</dbReference>
<dbReference type="SUPFAM" id="SSF56112">
    <property type="entry name" value="Protein kinase-like (PK-like)"/>
    <property type="match status" value="1"/>
</dbReference>
<protein>
    <recommendedName>
        <fullName evidence="9">Protein kinase domain-containing protein</fullName>
    </recommendedName>
</protein>
<dbReference type="PROSITE" id="PS50011">
    <property type="entry name" value="PROTEIN_KINASE_DOM"/>
    <property type="match status" value="1"/>
</dbReference>
<dbReference type="InterPro" id="IPR017441">
    <property type="entry name" value="Protein_kinase_ATP_BS"/>
</dbReference>
<dbReference type="PROSITE" id="PS00107">
    <property type="entry name" value="PROTEIN_KINASE_ATP"/>
    <property type="match status" value="1"/>
</dbReference>
<evidence type="ECO:0000256" key="1">
    <source>
        <dbReference type="ARBA" id="ARBA00005354"/>
    </source>
</evidence>
<dbReference type="InterPro" id="IPR050205">
    <property type="entry name" value="CDPK_Ser/Thr_kinases"/>
</dbReference>
<evidence type="ECO:0000256" key="8">
    <source>
        <dbReference type="SAM" id="MobiDB-lite"/>
    </source>
</evidence>
<evidence type="ECO:0000256" key="5">
    <source>
        <dbReference type="ARBA" id="ARBA00022777"/>
    </source>
</evidence>
<feature type="region of interest" description="Disordered" evidence="8">
    <location>
        <begin position="422"/>
        <end position="458"/>
    </location>
</feature>
<dbReference type="InterPro" id="IPR011009">
    <property type="entry name" value="Kinase-like_dom_sf"/>
</dbReference>
<comment type="similarity">
    <text evidence="1">Belongs to the protein kinase superfamily. CAMK Ser/Thr protein kinase family. CaMK subfamily.</text>
</comment>
<comment type="caution">
    <text evidence="10">The sequence shown here is derived from an EMBL/GenBank/DDBJ whole genome shotgun (WGS) entry which is preliminary data.</text>
</comment>
<dbReference type="Proteomes" id="UP000326396">
    <property type="component" value="Linkage Group LG4"/>
</dbReference>
<dbReference type="PROSITE" id="PS00108">
    <property type="entry name" value="PROTEIN_KINASE_ST"/>
    <property type="match status" value="1"/>
</dbReference>
<proteinExistence type="inferred from homology"/>
<evidence type="ECO:0000259" key="9">
    <source>
        <dbReference type="PROSITE" id="PS50011"/>
    </source>
</evidence>
<evidence type="ECO:0000256" key="3">
    <source>
        <dbReference type="ARBA" id="ARBA00022679"/>
    </source>
</evidence>
<keyword evidence="11" id="KW-1185">Reference proteome</keyword>
<reference evidence="10 11" key="1">
    <citation type="submission" date="2019-05" db="EMBL/GenBank/DDBJ databases">
        <title>Mikania micrantha, genome provides insights into the molecular mechanism of rapid growth.</title>
        <authorList>
            <person name="Liu B."/>
        </authorList>
    </citation>
    <scope>NUCLEOTIDE SEQUENCE [LARGE SCALE GENOMIC DNA]</scope>
    <source>
        <strain evidence="10">NLD-2019</strain>
        <tissue evidence="10">Leaf</tissue>
    </source>
</reference>
<feature type="domain" description="Protein kinase" evidence="9">
    <location>
        <begin position="166"/>
        <end position="415"/>
    </location>
</feature>
<dbReference type="GO" id="GO:0004674">
    <property type="term" value="F:protein serine/threonine kinase activity"/>
    <property type="evidence" value="ECO:0007669"/>
    <property type="project" value="UniProtKB-KW"/>
</dbReference>
<gene>
    <name evidence="10" type="ORF">E3N88_27935</name>
</gene>
<keyword evidence="6 7" id="KW-0067">ATP-binding</keyword>
<evidence type="ECO:0000256" key="7">
    <source>
        <dbReference type="PROSITE-ProRule" id="PRU10141"/>
    </source>
</evidence>
<evidence type="ECO:0000256" key="4">
    <source>
        <dbReference type="ARBA" id="ARBA00022741"/>
    </source>
</evidence>